<keyword evidence="3 9" id="KW-0963">Cytoplasm</keyword>
<dbReference type="Proteomes" id="UP000199527">
    <property type="component" value="Unassembled WGS sequence"/>
</dbReference>
<comment type="similarity">
    <text evidence="9">Belongs to the Maf family. YhdE subfamily.</text>
</comment>
<dbReference type="GO" id="GO:0036221">
    <property type="term" value="F:UTP diphosphatase activity"/>
    <property type="evidence" value="ECO:0007669"/>
    <property type="project" value="RHEA"/>
</dbReference>
<evidence type="ECO:0000256" key="7">
    <source>
        <dbReference type="ARBA" id="ARBA00053369"/>
    </source>
</evidence>
<dbReference type="EMBL" id="FNEM01000001">
    <property type="protein sequence ID" value="SDI40168.1"/>
    <property type="molecule type" value="Genomic_DNA"/>
</dbReference>
<comment type="subcellular location">
    <subcellularLocation>
        <location evidence="2 9">Cytoplasm</location>
    </subcellularLocation>
</comment>
<dbReference type="NCBIfam" id="TIGR00172">
    <property type="entry name" value="maf"/>
    <property type="match status" value="1"/>
</dbReference>
<feature type="site" description="Important for substrate specificity" evidence="9">
    <location>
        <position position="155"/>
    </location>
</feature>
<keyword evidence="11" id="KW-1185">Reference proteome</keyword>
<evidence type="ECO:0000313" key="10">
    <source>
        <dbReference type="EMBL" id="SDI40168.1"/>
    </source>
</evidence>
<dbReference type="Gene3D" id="3.90.950.10">
    <property type="match status" value="1"/>
</dbReference>
<dbReference type="PANTHER" id="PTHR43213:SF5">
    <property type="entry name" value="BIFUNCTIONAL DTTP_UTP PYROPHOSPHATASE_METHYLTRANSFERASE PROTEIN-RELATED"/>
    <property type="match status" value="1"/>
</dbReference>
<comment type="catalytic activity">
    <reaction evidence="9">
        <text>dTTP + H2O = dTMP + diphosphate + H(+)</text>
        <dbReference type="Rhea" id="RHEA:28534"/>
        <dbReference type="ChEBI" id="CHEBI:15377"/>
        <dbReference type="ChEBI" id="CHEBI:15378"/>
        <dbReference type="ChEBI" id="CHEBI:33019"/>
        <dbReference type="ChEBI" id="CHEBI:37568"/>
        <dbReference type="ChEBI" id="CHEBI:63528"/>
        <dbReference type="EC" id="3.6.1.9"/>
    </reaction>
</comment>
<name>A0A1G8K9N6_9GAMM</name>
<accession>A0A1G8K9N6</accession>
<evidence type="ECO:0000256" key="2">
    <source>
        <dbReference type="ARBA" id="ARBA00004496"/>
    </source>
</evidence>
<feature type="active site" description="Proton acceptor" evidence="9">
    <location>
        <position position="72"/>
    </location>
</feature>
<comment type="function">
    <text evidence="7">Nucleoside triphosphate pyrophosphatase that hydrolyzes 7-methyl-GTP (m(7)GTP). May have a dual role in cell division arrest and in preventing the incorporation of modified nucleotides into cellular nucleic acids.</text>
</comment>
<evidence type="ECO:0000256" key="1">
    <source>
        <dbReference type="ARBA" id="ARBA00001968"/>
    </source>
</evidence>
<protein>
    <recommendedName>
        <fullName evidence="9">dTTP/UTP pyrophosphatase</fullName>
        <shortName evidence="9">dTTPase/UTPase</shortName>
        <ecNumber evidence="9">3.6.1.9</ecNumber>
    </recommendedName>
    <alternativeName>
        <fullName evidence="9">Nucleoside triphosphate pyrophosphatase</fullName>
    </alternativeName>
    <alternativeName>
        <fullName evidence="9">Nucleotide pyrophosphatase</fullName>
        <shortName evidence="9">Nucleotide PPase</shortName>
    </alternativeName>
</protein>
<dbReference type="AlphaFoldDB" id="A0A1G8K9N6"/>
<proteinExistence type="inferred from homology"/>
<gene>
    <name evidence="10" type="ORF">SAMN04488540_101299</name>
</gene>
<keyword evidence="4 9" id="KW-0378">Hydrolase</keyword>
<evidence type="ECO:0000256" key="6">
    <source>
        <dbReference type="ARBA" id="ARBA00050213"/>
    </source>
</evidence>
<evidence type="ECO:0000256" key="3">
    <source>
        <dbReference type="ARBA" id="ARBA00022490"/>
    </source>
</evidence>
<feature type="site" description="Important for substrate specificity" evidence="9">
    <location>
        <position position="73"/>
    </location>
</feature>
<comment type="caution">
    <text evidence="9">Lacks conserved residue(s) required for the propagation of feature annotation.</text>
</comment>
<comment type="function">
    <text evidence="9">Nucleoside triphosphate pyrophosphatase that hydrolyzes dTTP and UTP. May have a dual role in cell division arrest and in preventing the incorporation of modified nucleotides into cellular nucleic acids.</text>
</comment>
<organism evidence="10 11">
    <name type="scientific">Ferrimonas sediminum</name>
    <dbReference type="NCBI Taxonomy" id="718193"/>
    <lineage>
        <taxon>Bacteria</taxon>
        <taxon>Pseudomonadati</taxon>
        <taxon>Pseudomonadota</taxon>
        <taxon>Gammaproteobacteria</taxon>
        <taxon>Alteromonadales</taxon>
        <taxon>Ferrimonadaceae</taxon>
        <taxon>Ferrimonas</taxon>
    </lineage>
</organism>
<dbReference type="FunFam" id="3.90.950.10:FF:000005">
    <property type="entry name" value="7-methyl-GTP pyrophosphatase"/>
    <property type="match status" value="1"/>
</dbReference>
<dbReference type="GO" id="GO:0005737">
    <property type="term" value="C:cytoplasm"/>
    <property type="evidence" value="ECO:0007669"/>
    <property type="project" value="UniProtKB-SubCell"/>
</dbReference>
<dbReference type="InterPro" id="IPR029001">
    <property type="entry name" value="ITPase-like_fam"/>
</dbReference>
<evidence type="ECO:0000256" key="8">
    <source>
        <dbReference type="ARBA" id="ARBA00060749"/>
    </source>
</evidence>
<dbReference type="HAMAP" id="MF_00528">
    <property type="entry name" value="Maf"/>
    <property type="match status" value="1"/>
</dbReference>
<dbReference type="GO" id="GO:0009117">
    <property type="term" value="P:nucleotide metabolic process"/>
    <property type="evidence" value="ECO:0007669"/>
    <property type="project" value="UniProtKB-KW"/>
</dbReference>
<dbReference type="PIRSF" id="PIRSF006305">
    <property type="entry name" value="Maf"/>
    <property type="match status" value="1"/>
</dbReference>
<evidence type="ECO:0000256" key="4">
    <source>
        <dbReference type="ARBA" id="ARBA00022801"/>
    </source>
</evidence>
<sequence length="187" mass="20119">MTQIQCFLASSSPRRRELLGQLGYRFDCVSPQIDETPAAGESPNQYVSRLAAEKARAGQALVSQPLPVIGSDTIVVLDQQILGKPKDAEDAMATLQRLQGRSHQVMTAVACVQGDRIEQTLVVTEVTFCAMSEAQIRAYVDSQEPMDKAGSYGIQGLGGAYVQAINGSYSAVVGLPMVETRQLLQSI</sequence>
<comment type="catalytic activity">
    <reaction evidence="9">
        <text>UTP + H2O = UMP + diphosphate + H(+)</text>
        <dbReference type="Rhea" id="RHEA:29395"/>
        <dbReference type="ChEBI" id="CHEBI:15377"/>
        <dbReference type="ChEBI" id="CHEBI:15378"/>
        <dbReference type="ChEBI" id="CHEBI:33019"/>
        <dbReference type="ChEBI" id="CHEBI:46398"/>
        <dbReference type="ChEBI" id="CHEBI:57865"/>
        <dbReference type="EC" id="3.6.1.9"/>
    </reaction>
</comment>
<dbReference type="PANTHER" id="PTHR43213">
    <property type="entry name" value="BIFUNCTIONAL DTTP/UTP PYROPHOSPHATASE/METHYLTRANSFERASE PROTEIN-RELATED"/>
    <property type="match status" value="1"/>
</dbReference>
<evidence type="ECO:0000256" key="9">
    <source>
        <dbReference type="HAMAP-Rule" id="MF_00528"/>
    </source>
</evidence>
<evidence type="ECO:0000313" key="11">
    <source>
        <dbReference type="Proteomes" id="UP000199527"/>
    </source>
</evidence>
<comment type="similarity">
    <text evidence="8">Belongs to the Maf family. YceF subfamily.</text>
</comment>
<dbReference type="InterPro" id="IPR003697">
    <property type="entry name" value="Maf-like"/>
</dbReference>
<dbReference type="OrthoDB" id="9807767at2"/>
<dbReference type="Pfam" id="PF02545">
    <property type="entry name" value="Maf"/>
    <property type="match status" value="1"/>
</dbReference>
<dbReference type="GO" id="GO:0036218">
    <property type="term" value="F:dTTP diphosphatase activity"/>
    <property type="evidence" value="ECO:0007669"/>
    <property type="project" value="RHEA"/>
</dbReference>
<dbReference type="SUPFAM" id="SSF52972">
    <property type="entry name" value="ITPase-like"/>
    <property type="match status" value="1"/>
</dbReference>
<dbReference type="CDD" id="cd00555">
    <property type="entry name" value="Maf"/>
    <property type="match status" value="1"/>
</dbReference>
<comment type="catalytic activity">
    <reaction evidence="6">
        <text>N(7)-methyl-GTP + H2O = N(7)-methyl-GMP + diphosphate + H(+)</text>
        <dbReference type="Rhea" id="RHEA:58744"/>
        <dbReference type="ChEBI" id="CHEBI:15377"/>
        <dbReference type="ChEBI" id="CHEBI:15378"/>
        <dbReference type="ChEBI" id="CHEBI:33019"/>
        <dbReference type="ChEBI" id="CHEBI:58285"/>
        <dbReference type="ChEBI" id="CHEBI:87133"/>
    </reaction>
</comment>
<keyword evidence="5 9" id="KW-0546">Nucleotide metabolism</keyword>
<comment type="cofactor">
    <cofactor evidence="1 9">
        <name>a divalent metal cation</name>
        <dbReference type="ChEBI" id="CHEBI:60240"/>
    </cofactor>
</comment>
<evidence type="ECO:0000256" key="5">
    <source>
        <dbReference type="ARBA" id="ARBA00023080"/>
    </source>
</evidence>
<reference evidence="11" key="1">
    <citation type="submission" date="2016-10" db="EMBL/GenBank/DDBJ databases">
        <authorList>
            <person name="Varghese N."/>
            <person name="Submissions S."/>
        </authorList>
    </citation>
    <scope>NUCLEOTIDE SEQUENCE [LARGE SCALE GENOMIC DNA]</scope>
    <source>
        <strain evidence="11">DSM 23317</strain>
    </source>
</reference>
<dbReference type="EC" id="3.6.1.9" evidence="9"/>
<feature type="site" description="Important for substrate specificity" evidence="9">
    <location>
        <position position="14"/>
    </location>
</feature>